<keyword evidence="5" id="KW-0479">Metal-binding</keyword>
<sequence length="819" mass="91192">MTDRSSENTGKPRKNTEAIYDAASIKVLEGIEAVRKRPAMYIGSTGTMGLHHLVYEVVDNSVDEALAGYCTDINVVIHTDNSITVVDNGRGIPVKIHPEKKVPTVEVVLTELHAGGKFENEAYKVSGGLHGVGVTVVNFLSSWLDVEIKRDGSVFQQRYEGGKLKKPLKTTGKTKSTGTKITFKPDSEIFETTEYSFDVLSKRLRELSFLNAGIKISIKDERTDKSHEFHYKGGIVSFVEHLNSKKTPVHPKVIYFSGEKEGTQLELALQWNDTYTENVFSYANNINTTEGGTHVTGFRSALTRTLNSYATEKGLLKDLKDSLQGEDTREGLTAVISVKIPQPQFEGQTKTKLGNSEVEGYVKTLVNEKLSSFLEENPPIAKRIINKAAESARARAAAKKARDLIRRKGALDSAALPGKLADCQEKNPVLSELFIVEGDSAGGSAKQGRDRRNQAILPLKGKILNVEKARFDKMLSNDEIRTMITALGCGIGKDDLDPDKLRYHKIIIMTDADVDGSHIRTLLLTFFYRQIPFLAERSHLYIAQPPLYKVKRGRKEMYLQDDGELEDFIFSATKEDISVSDKKSKRSISGEALTKLLKKSSRFQRIVEKLGRRGKDTSIITLLALEDDFNTGTLKDMKKLEALFKALSKGLARLNPDDSPTTFTAERSSEDDNLLTINCASNRGGAHIVSTIDNDFVASPEFKELAAIGKELTAFGRAPFIIKTKTDKIEVRSFEHLTLELLEIGKKGLSIQRYKGLGEMNPDQLWETTMDPEKRVLKRVTVEDAVEADLVFTTLMGDQVEPRRNFIEKHAHEVSNLDI</sequence>
<dbReference type="InterPro" id="IPR003594">
    <property type="entry name" value="HATPase_dom"/>
</dbReference>
<proteinExistence type="inferred from homology"/>
<evidence type="ECO:0000256" key="9">
    <source>
        <dbReference type="ARBA" id="ARBA00023029"/>
    </source>
</evidence>
<organism evidence="13">
    <name type="scientific">hydrothermal vent metagenome</name>
    <dbReference type="NCBI Taxonomy" id="652676"/>
    <lineage>
        <taxon>unclassified sequences</taxon>
        <taxon>metagenomes</taxon>
        <taxon>ecological metagenomes</taxon>
    </lineage>
</organism>
<dbReference type="SUPFAM" id="SSF55874">
    <property type="entry name" value="ATPase domain of HSP90 chaperone/DNA topoisomerase II/histidine kinase"/>
    <property type="match status" value="1"/>
</dbReference>
<evidence type="ECO:0000256" key="5">
    <source>
        <dbReference type="ARBA" id="ARBA00022723"/>
    </source>
</evidence>
<dbReference type="PANTHER" id="PTHR45866:SF1">
    <property type="entry name" value="DNA GYRASE SUBUNIT B, MITOCHONDRIAL"/>
    <property type="match status" value="1"/>
</dbReference>
<evidence type="ECO:0000256" key="1">
    <source>
        <dbReference type="ARBA" id="ARBA00000185"/>
    </source>
</evidence>
<name>A0A3B0UVA6_9ZZZZ</name>
<comment type="similarity">
    <text evidence="3">Belongs to the type II topoisomerase GyrB family.</text>
</comment>
<dbReference type="GO" id="GO:0003918">
    <property type="term" value="F:DNA topoisomerase type II (double strand cut, ATP-hydrolyzing) activity"/>
    <property type="evidence" value="ECO:0007669"/>
    <property type="project" value="UniProtKB-EC"/>
</dbReference>
<dbReference type="CDD" id="cd16928">
    <property type="entry name" value="HATPase_GyrB-like"/>
    <property type="match status" value="1"/>
</dbReference>
<dbReference type="SUPFAM" id="SSF54211">
    <property type="entry name" value="Ribosomal protein S5 domain 2-like"/>
    <property type="match status" value="1"/>
</dbReference>
<dbReference type="InterPro" id="IPR013760">
    <property type="entry name" value="Topo_IIA-like_dom_sf"/>
</dbReference>
<keyword evidence="9" id="KW-0799">Topoisomerase</keyword>
<dbReference type="EMBL" id="UOEZ01000017">
    <property type="protein sequence ID" value="VAW35018.1"/>
    <property type="molecule type" value="Genomic_DNA"/>
</dbReference>
<reference evidence="13" key="1">
    <citation type="submission" date="2018-06" db="EMBL/GenBank/DDBJ databases">
        <authorList>
            <person name="Zhirakovskaya E."/>
        </authorList>
    </citation>
    <scope>NUCLEOTIDE SEQUENCE</scope>
</reference>
<evidence type="ECO:0000256" key="4">
    <source>
        <dbReference type="ARBA" id="ARBA00012895"/>
    </source>
</evidence>
<gene>
    <name evidence="13" type="ORF">MNBD_DELTA02-581</name>
</gene>
<dbReference type="InterPro" id="IPR002288">
    <property type="entry name" value="DNA_gyrase_B_C"/>
</dbReference>
<dbReference type="GO" id="GO:0046872">
    <property type="term" value="F:metal ion binding"/>
    <property type="evidence" value="ECO:0007669"/>
    <property type="project" value="UniProtKB-KW"/>
</dbReference>
<dbReference type="InterPro" id="IPR020568">
    <property type="entry name" value="Ribosomal_Su5_D2-typ_SF"/>
</dbReference>
<dbReference type="Pfam" id="PF00204">
    <property type="entry name" value="DNA_gyraseB"/>
    <property type="match status" value="1"/>
</dbReference>
<dbReference type="Gene3D" id="3.30.230.10">
    <property type="match status" value="1"/>
</dbReference>
<dbReference type="PRINTS" id="PR01159">
    <property type="entry name" value="DNAGYRASEB"/>
</dbReference>
<dbReference type="InterPro" id="IPR006171">
    <property type="entry name" value="TOPRIM_dom"/>
</dbReference>
<dbReference type="InterPro" id="IPR000565">
    <property type="entry name" value="Topo_IIA_B"/>
</dbReference>
<dbReference type="FunFam" id="3.30.230.10:FF:000005">
    <property type="entry name" value="DNA gyrase subunit B"/>
    <property type="match status" value="1"/>
</dbReference>
<dbReference type="GO" id="GO:0005694">
    <property type="term" value="C:chromosome"/>
    <property type="evidence" value="ECO:0007669"/>
    <property type="project" value="InterPro"/>
</dbReference>
<dbReference type="FunFam" id="3.30.565.10:FF:000002">
    <property type="entry name" value="DNA gyrase subunit B"/>
    <property type="match status" value="1"/>
</dbReference>
<dbReference type="InterPro" id="IPR036890">
    <property type="entry name" value="HATPase_C_sf"/>
</dbReference>
<dbReference type="GO" id="GO:0006265">
    <property type="term" value="P:DNA topological change"/>
    <property type="evidence" value="ECO:0007669"/>
    <property type="project" value="InterPro"/>
</dbReference>
<evidence type="ECO:0000256" key="10">
    <source>
        <dbReference type="ARBA" id="ARBA00023125"/>
    </source>
</evidence>
<feature type="domain" description="Toprim" evidence="12">
    <location>
        <begin position="431"/>
        <end position="546"/>
    </location>
</feature>
<dbReference type="Pfam" id="PF18053">
    <property type="entry name" value="GyrB_insert"/>
    <property type="match status" value="1"/>
</dbReference>
<dbReference type="Gene3D" id="3.40.50.670">
    <property type="match status" value="2"/>
</dbReference>
<dbReference type="EC" id="5.6.2.2" evidence="4"/>
<dbReference type="Pfam" id="PF02518">
    <property type="entry name" value="HATPase_c"/>
    <property type="match status" value="1"/>
</dbReference>
<dbReference type="InterPro" id="IPR014721">
    <property type="entry name" value="Ribsml_uS5_D2-typ_fold_subgr"/>
</dbReference>
<dbReference type="NCBIfam" id="TIGR01059">
    <property type="entry name" value="gyrB"/>
    <property type="match status" value="1"/>
</dbReference>
<evidence type="ECO:0000256" key="8">
    <source>
        <dbReference type="ARBA" id="ARBA00022842"/>
    </source>
</evidence>
<dbReference type="InterPro" id="IPR001241">
    <property type="entry name" value="Topo_IIA"/>
</dbReference>
<evidence type="ECO:0000259" key="12">
    <source>
        <dbReference type="PROSITE" id="PS50880"/>
    </source>
</evidence>
<evidence type="ECO:0000313" key="13">
    <source>
        <dbReference type="EMBL" id="VAW35018.1"/>
    </source>
</evidence>
<comment type="catalytic activity">
    <reaction evidence="1">
        <text>ATP-dependent breakage, passage and rejoining of double-stranded DNA.</text>
        <dbReference type="EC" id="5.6.2.2"/>
    </reaction>
</comment>
<dbReference type="AlphaFoldDB" id="A0A3B0UVA6"/>
<dbReference type="FunFam" id="3.40.50.670:FF:000001">
    <property type="entry name" value="DNA topoisomerase 2"/>
    <property type="match status" value="1"/>
</dbReference>
<dbReference type="SUPFAM" id="SSF56719">
    <property type="entry name" value="Type II DNA topoisomerase"/>
    <property type="match status" value="1"/>
</dbReference>
<evidence type="ECO:0000256" key="3">
    <source>
        <dbReference type="ARBA" id="ARBA00010708"/>
    </source>
</evidence>
<dbReference type="InterPro" id="IPR013759">
    <property type="entry name" value="Topo_IIA_B_C"/>
</dbReference>
<dbReference type="GO" id="GO:0005524">
    <property type="term" value="F:ATP binding"/>
    <property type="evidence" value="ECO:0007669"/>
    <property type="project" value="UniProtKB-KW"/>
</dbReference>
<dbReference type="InterPro" id="IPR034160">
    <property type="entry name" value="TOPRIM_GyrB"/>
</dbReference>
<keyword evidence="7" id="KW-0067">ATP-binding</keyword>
<keyword evidence="10" id="KW-0238">DNA-binding</keyword>
<dbReference type="InterPro" id="IPR018522">
    <property type="entry name" value="TopoIIA_CS"/>
</dbReference>
<keyword evidence="11 13" id="KW-0413">Isomerase</keyword>
<protein>
    <recommendedName>
        <fullName evidence="4">DNA topoisomerase (ATP-hydrolyzing)</fullName>
        <ecNumber evidence="4">5.6.2.2</ecNumber>
    </recommendedName>
</protein>
<evidence type="ECO:0000256" key="7">
    <source>
        <dbReference type="ARBA" id="ARBA00022840"/>
    </source>
</evidence>
<dbReference type="PANTHER" id="PTHR45866">
    <property type="entry name" value="DNA GYRASE/TOPOISOMERASE SUBUNIT B"/>
    <property type="match status" value="1"/>
</dbReference>
<keyword evidence="6" id="KW-0547">Nucleotide-binding</keyword>
<dbReference type="HAMAP" id="MF_01898">
    <property type="entry name" value="GyrB"/>
    <property type="match status" value="1"/>
</dbReference>
<evidence type="ECO:0000256" key="11">
    <source>
        <dbReference type="ARBA" id="ARBA00023235"/>
    </source>
</evidence>
<dbReference type="SMART" id="SM00387">
    <property type="entry name" value="HATPase_c"/>
    <property type="match status" value="1"/>
</dbReference>
<dbReference type="Pfam" id="PF01751">
    <property type="entry name" value="Toprim"/>
    <property type="match status" value="1"/>
</dbReference>
<dbReference type="CDD" id="cd03366">
    <property type="entry name" value="TOPRIM_TopoIIA_GyrB"/>
    <property type="match status" value="1"/>
</dbReference>
<comment type="cofactor">
    <cofactor evidence="2">
        <name>Mg(2+)</name>
        <dbReference type="ChEBI" id="CHEBI:18420"/>
    </cofactor>
</comment>
<dbReference type="PRINTS" id="PR00418">
    <property type="entry name" value="TPI2FAMILY"/>
</dbReference>
<evidence type="ECO:0000256" key="6">
    <source>
        <dbReference type="ARBA" id="ARBA00022741"/>
    </source>
</evidence>
<dbReference type="Gene3D" id="3.30.565.10">
    <property type="entry name" value="Histidine kinase-like ATPase, C-terminal domain"/>
    <property type="match status" value="1"/>
</dbReference>
<dbReference type="CDD" id="cd00822">
    <property type="entry name" value="TopoII_Trans_DNA_gyrase"/>
    <property type="match status" value="1"/>
</dbReference>
<dbReference type="SMART" id="SM00433">
    <property type="entry name" value="TOP2c"/>
    <property type="match status" value="1"/>
</dbReference>
<dbReference type="InterPro" id="IPR013506">
    <property type="entry name" value="Topo_IIA_bsu_dom2"/>
</dbReference>
<dbReference type="InterPro" id="IPR011557">
    <property type="entry name" value="GyrB"/>
</dbReference>
<accession>A0A3B0UVA6</accession>
<dbReference type="NCBIfam" id="NF004189">
    <property type="entry name" value="PRK05644.1"/>
    <property type="match status" value="1"/>
</dbReference>
<dbReference type="InterPro" id="IPR041423">
    <property type="entry name" value="GyrB_insert"/>
</dbReference>
<dbReference type="PROSITE" id="PS00177">
    <property type="entry name" value="TOPOISOMERASE_II"/>
    <property type="match status" value="1"/>
</dbReference>
<dbReference type="NCBIfam" id="NF011501">
    <property type="entry name" value="PRK14939.1"/>
    <property type="match status" value="1"/>
</dbReference>
<dbReference type="GO" id="GO:0003677">
    <property type="term" value="F:DNA binding"/>
    <property type="evidence" value="ECO:0007669"/>
    <property type="project" value="UniProtKB-KW"/>
</dbReference>
<evidence type="ECO:0000256" key="2">
    <source>
        <dbReference type="ARBA" id="ARBA00001946"/>
    </source>
</evidence>
<keyword evidence="8" id="KW-0460">Magnesium</keyword>
<dbReference type="PROSITE" id="PS50880">
    <property type="entry name" value="TOPRIM"/>
    <property type="match status" value="1"/>
</dbReference>
<dbReference type="Pfam" id="PF00986">
    <property type="entry name" value="DNA_gyraseB_C"/>
    <property type="match status" value="1"/>
</dbReference>